<sequence>MSAASGLGLRERDEEGRCNGKAVGHPPDKKKAPLKRGLAHHEGQ</sequence>
<gene>
    <name evidence="2" type="ORF">GCM10010971_25680</name>
</gene>
<evidence type="ECO:0000313" key="3">
    <source>
        <dbReference type="Proteomes" id="UP000621859"/>
    </source>
</evidence>
<comment type="caution">
    <text evidence="2">The sequence shown here is derived from an EMBL/GenBank/DDBJ whole genome shotgun (WGS) entry which is preliminary data.</text>
</comment>
<reference evidence="3" key="1">
    <citation type="journal article" date="2019" name="Int. J. Syst. Evol. Microbiol.">
        <title>The Global Catalogue of Microorganisms (GCM) 10K type strain sequencing project: providing services to taxonomists for standard genome sequencing and annotation.</title>
        <authorList>
            <consortium name="The Broad Institute Genomics Platform"/>
            <consortium name="The Broad Institute Genome Sequencing Center for Infectious Disease"/>
            <person name="Wu L."/>
            <person name="Ma J."/>
        </authorList>
    </citation>
    <scope>NUCLEOTIDE SEQUENCE [LARGE SCALE GENOMIC DNA]</scope>
    <source>
        <strain evidence="3">CGMCC 1.8860</strain>
    </source>
</reference>
<name>A0ABQ2PMA6_9NEIS</name>
<organism evidence="2 3">
    <name type="scientific">Silvimonas amylolytica</name>
    <dbReference type="NCBI Taxonomy" id="449663"/>
    <lineage>
        <taxon>Bacteria</taxon>
        <taxon>Pseudomonadati</taxon>
        <taxon>Pseudomonadota</taxon>
        <taxon>Betaproteobacteria</taxon>
        <taxon>Neisseriales</taxon>
        <taxon>Chitinibacteraceae</taxon>
        <taxon>Silvimonas</taxon>
    </lineage>
</organism>
<evidence type="ECO:0000256" key="1">
    <source>
        <dbReference type="SAM" id="MobiDB-lite"/>
    </source>
</evidence>
<accession>A0ABQ2PMA6</accession>
<dbReference type="Proteomes" id="UP000621859">
    <property type="component" value="Unassembled WGS sequence"/>
</dbReference>
<dbReference type="EMBL" id="BMLY01000004">
    <property type="protein sequence ID" value="GGP26749.1"/>
    <property type="molecule type" value="Genomic_DNA"/>
</dbReference>
<feature type="region of interest" description="Disordered" evidence="1">
    <location>
        <begin position="1"/>
        <end position="44"/>
    </location>
</feature>
<proteinExistence type="predicted"/>
<keyword evidence="3" id="KW-1185">Reference proteome</keyword>
<feature type="compositionally biased region" description="Basic and acidic residues" evidence="1">
    <location>
        <begin position="9"/>
        <end position="18"/>
    </location>
</feature>
<evidence type="ECO:0000313" key="2">
    <source>
        <dbReference type="EMBL" id="GGP26749.1"/>
    </source>
</evidence>
<protein>
    <submittedName>
        <fullName evidence="2">Uncharacterized protein</fullName>
    </submittedName>
</protein>